<gene>
    <name evidence="1" type="ORF">SRIMR7_02695</name>
</gene>
<protein>
    <submittedName>
        <fullName evidence="1">Uncharacterized protein</fullName>
    </submittedName>
</protein>
<evidence type="ECO:0000313" key="1">
    <source>
        <dbReference type="EMBL" id="UNZ01040.1"/>
    </source>
</evidence>
<accession>A0ABY3YSS1</accession>
<keyword evidence="2" id="KW-1185">Reference proteome</keyword>
<evidence type="ECO:0000313" key="2">
    <source>
        <dbReference type="Proteomes" id="UP000829494"/>
    </source>
</evidence>
<organism evidence="1 2">
    <name type="scientific">Streptomyces rimosus subsp. rimosus</name>
    <dbReference type="NCBI Taxonomy" id="132474"/>
    <lineage>
        <taxon>Bacteria</taxon>
        <taxon>Bacillati</taxon>
        <taxon>Actinomycetota</taxon>
        <taxon>Actinomycetes</taxon>
        <taxon>Kitasatosporales</taxon>
        <taxon>Streptomycetaceae</taxon>
        <taxon>Streptomyces</taxon>
    </lineage>
</organism>
<dbReference type="EMBL" id="CP094298">
    <property type="protein sequence ID" value="UNZ01040.1"/>
    <property type="molecule type" value="Genomic_DNA"/>
</dbReference>
<dbReference type="Proteomes" id="UP000829494">
    <property type="component" value="Chromosome"/>
</dbReference>
<sequence length="66" mass="7279">MVFEHAVDLAEHAPDTAAFWAGRPAFTRLLLYFHRVQRAADRVVPQSMSLAYGRLPARGPKATAAT</sequence>
<name>A0ABY3YSS1_STRRM</name>
<proteinExistence type="predicted"/>
<reference evidence="1 2" key="1">
    <citation type="submission" date="2022-03" db="EMBL/GenBank/DDBJ databases">
        <title>Complete genome of Streptomyces rimosus ssp. rimosus R7 (=ATCC 10970).</title>
        <authorList>
            <person name="Beganovic S."/>
            <person name="Ruckert C."/>
            <person name="Busche T."/>
            <person name="Kalinowski J."/>
            <person name="Wittmann C."/>
        </authorList>
    </citation>
    <scope>NUCLEOTIDE SEQUENCE [LARGE SCALE GENOMIC DNA]</scope>
    <source>
        <strain evidence="1 2">R7</strain>
    </source>
</reference>